<dbReference type="EMBL" id="BMAU01021335">
    <property type="protein sequence ID" value="GFY15798.1"/>
    <property type="molecule type" value="Genomic_DNA"/>
</dbReference>
<dbReference type="AlphaFoldDB" id="A0A8X6SZT5"/>
<gene>
    <name evidence="1" type="ORF">TNCV_1284431</name>
</gene>
<sequence length="107" mass="12141">MNKIRKTPAGLECPLALSEEFITLDDDNVCKSQLGQTKTFKSLFKAKKISLMQILTDENEMKNAAPVSTPSEMRNITKNIFNYLDAHSKGEMNNKMNDPNSLWTICR</sequence>
<organism evidence="1 2">
    <name type="scientific">Trichonephila clavipes</name>
    <name type="common">Golden silk orbweaver</name>
    <name type="synonym">Nephila clavipes</name>
    <dbReference type="NCBI Taxonomy" id="2585209"/>
    <lineage>
        <taxon>Eukaryota</taxon>
        <taxon>Metazoa</taxon>
        <taxon>Ecdysozoa</taxon>
        <taxon>Arthropoda</taxon>
        <taxon>Chelicerata</taxon>
        <taxon>Arachnida</taxon>
        <taxon>Araneae</taxon>
        <taxon>Araneomorphae</taxon>
        <taxon>Entelegynae</taxon>
        <taxon>Araneoidea</taxon>
        <taxon>Nephilidae</taxon>
        <taxon>Trichonephila</taxon>
    </lineage>
</organism>
<evidence type="ECO:0000313" key="1">
    <source>
        <dbReference type="EMBL" id="GFY15798.1"/>
    </source>
</evidence>
<keyword evidence="2" id="KW-1185">Reference proteome</keyword>
<reference evidence="1" key="1">
    <citation type="submission" date="2020-08" db="EMBL/GenBank/DDBJ databases">
        <title>Multicomponent nature underlies the extraordinary mechanical properties of spider dragline silk.</title>
        <authorList>
            <person name="Kono N."/>
            <person name="Nakamura H."/>
            <person name="Mori M."/>
            <person name="Yoshida Y."/>
            <person name="Ohtoshi R."/>
            <person name="Malay A.D."/>
            <person name="Moran D.A.P."/>
            <person name="Tomita M."/>
            <person name="Numata K."/>
            <person name="Arakawa K."/>
        </authorList>
    </citation>
    <scope>NUCLEOTIDE SEQUENCE</scope>
</reference>
<evidence type="ECO:0000313" key="2">
    <source>
        <dbReference type="Proteomes" id="UP000887159"/>
    </source>
</evidence>
<comment type="caution">
    <text evidence="1">The sequence shown here is derived from an EMBL/GenBank/DDBJ whole genome shotgun (WGS) entry which is preliminary data.</text>
</comment>
<proteinExistence type="predicted"/>
<name>A0A8X6SZT5_TRICX</name>
<accession>A0A8X6SZT5</accession>
<dbReference type="Proteomes" id="UP000887159">
    <property type="component" value="Unassembled WGS sequence"/>
</dbReference>
<protein>
    <submittedName>
        <fullName evidence="1">Uncharacterized protein</fullName>
    </submittedName>
</protein>